<dbReference type="Gene3D" id="1.25.40.10">
    <property type="entry name" value="Tetratricopeptide repeat domain"/>
    <property type="match status" value="2"/>
</dbReference>
<evidence type="ECO:0000259" key="26">
    <source>
        <dbReference type="PROSITE" id="PS50894"/>
    </source>
</evidence>
<feature type="modified residue" description="Phosphohistidine" evidence="20">
    <location>
        <position position="1283"/>
    </location>
</feature>
<dbReference type="NCBIfam" id="TIGR00229">
    <property type="entry name" value="sensory_box"/>
    <property type="match status" value="2"/>
</dbReference>
<dbReference type="Gene3D" id="1.20.120.160">
    <property type="entry name" value="HPT domain"/>
    <property type="match status" value="1"/>
</dbReference>
<dbReference type="Pfam" id="PF00512">
    <property type="entry name" value="HisKA"/>
    <property type="match status" value="1"/>
</dbReference>
<feature type="modified residue" description="4-aspartylphosphate" evidence="21">
    <location>
        <position position="996"/>
    </location>
</feature>
<comment type="subunit">
    <text evidence="17">At low DSF concentrations, interacts with RpfF.</text>
</comment>
<dbReference type="Gene3D" id="3.40.50.2300">
    <property type="match status" value="2"/>
</dbReference>
<dbReference type="FunFam" id="1.10.287.130:FF:000002">
    <property type="entry name" value="Two-component osmosensing histidine kinase"/>
    <property type="match status" value="1"/>
</dbReference>
<dbReference type="InterPro" id="IPR013767">
    <property type="entry name" value="PAS_fold"/>
</dbReference>
<reference evidence="27 28" key="1">
    <citation type="submission" date="2021-04" db="EMBL/GenBank/DDBJ databases">
        <title>novel species isolated from subtropical streams in China.</title>
        <authorList>
            <person name="Lu H."/>
        </authorList>
    </citation>
    <scope>NUCLEOTIDE SEQUENCE [LARGE SCALE GENOMIC DNA]</scope>
    <source>
        <strain evidence="27 28">BYS107W</strain>
    </source>
</reference>
<dbReference type="Pfam" id="PF01627">
    <property type="entry name" value="Hpt"/>
    <property type="match status" value="1"/>
</dbReference>
<dbReference type="Gene3D" id="3.30.565.10">
    <property type="entry name" value="Histidine kinase-like ATPase, C-terminal domain"/>
    <property type="match status" value="1"/>
</dbReference>
<dbReference type="Pfam" id="PF02518">
    <property type="entry name" value="HATPase_c"/>
    <property type="match status" value="1"/>
</dbReference>
<dbReference type="SMART" id="SM00091">
    <property type="entry name" value="PAS"/>
    <property type="match status" value="2"/>
</dbReference>
<dbReference type="EMBL" id="JAGSPM010000011">
    <property type="protein sequence ID" value="MBR7748101.1"/>
    <property type="molecule type" value="Genomic_DNA"/>
</dbReference>
<feature type="modified residue" description="4-aspartylphosphate" evidence="21">
    <location>
        <position position="1137"/>
    </location>
</feature>
<feature type="domain" description="PAS" evidence="24">
    <location>
        <begin position="552"/>
        <end position="606"/>
    </location>
</feature>
<dbReference type="PANTHER" id="PTHR45339">
    <property type="entry name" value="HYBRID SIGNAL TRANSDUCTION HISTIDINE KINASE J"/>
    <property type="match status" value="1"/>
</dbReference>
<evidence type="ECO:0000256" key="10">
    <source>
        <dbReference type="ARBA" id="ARBA00022777"/>
    </source>
</evidence>
<keyword evidence="15" id="KW-0472">Membrane</keyword>
<keyword evidence="14" id="KW-0843">Virulence</keyword>
<feature type="domain" description="HPt" evidence="26">
    <location>
        <begin position="1244"/>
        <end position="1334"/>
    </location>
</feature>
<organism evidence="27 28">
    <name type="scientific">Undibacterium baiyunense</name>
    <dbReference type="NCBI Taxonomy" id="2828731"/>
    <lineage>
        <taxon>Bacteria</taxon>
        <taxon>Pseudomonadati</taxon>
        <taxon>Pseudomonadota</taxon>
        <taxon>Betaproteobacteria</taxon>
        <taxon>Burkholderiales</taxon>
        <taxon>Oxalobacteraceae</taxon>
        <taxon>Undibacterium</taxon>
    </lineage>
</organism>
<feature type="domain" description="Response regulatory" evidence="23">
    <location>
        <begin position="942"/>
        <end position="1063"/>
    </location>
</feature>
<dbReference type="GO" id="GO:0000155">
    <property type="term" value="F:phosphorelay sensor kinase activity"/>
    <property type="evidence" value="ECO:0007669"/>
    <property type="project" value="InterPro"/>
</dbReference>
<dbReference type="InterPro" id="IPR011006">
    <property type="entry name" value="CheY-like_superfamily"/>
</dbReference>
<dbReference type="Pfam" id="PF00072">
    <property type="entry name" value="Response_reg"/>
    <property type="match status" value="2"/>
</dbReference>
<evidence type="ECO:0000256" key="13">
    <source>
        <dbReference type="ARBA" id="ARBA00023012"/>
    </source>
</evidence>
<gene>
    <name evidence="27" type="ORF">KDM92_16060</name>
</gene>
<dbReference type="SMART" id="SM00086">
    <property type="entry name" value="PAC"/>
    <property type="match status" value="2"/>
</dbReference>
<dbReference type="CDD" id="cd00082">
    <property type="entry name" value="HisKA"/>
    <property type="match status" value="1"/>
</dbReference>
<dbReference type="Gene3D" id="3.30.450.20">
    <property type="entry name" value="PAS domain"/>
    <property type="match status" value="2"/>
</dbReference>
<dbReference type="Pfam" id="PF00989">
    <property type="entry name" value="PAS"/>
    <property type="match status" value="1"/>
</dbReference>
<accession>A0A941I537</accession>
<dbReference type="SMART" id="SM00448">
    <property type="entry name" value="REC"/>
    <property type="match status" value="2"/>
</dbReference>
<evidence type="ECO:0000256" key="1">
    <source>
        <dbReference type="ARBA" id="ARBA00000085"/>
    </source>
</evidence>
<feature type="domain" description="PAC" evidence="25">
    <location>
        <begin position="485"/>
        <end position="536"/>
    </location>
</feature>
<evidence type="ECO:0000256" key="2">
    <source>
        <dbReference type="ARBA" id="ARBA00004651"/>
    </source>
</evidence>
<feature type="domain" description="Response regulatory" evidence="23">
    <location>
        <begin position="1085"/>
        <end position="1204"/>
    </location>
</feature>
<evidence type="ECO:0000256" key="8">
    <source>
        <dbReference type="ARBA" id="ARBA00022729"/>
    </source>
</evidence>
<dbReference type="SUPFAM" id="SSF47384">
    <property type="entry name" value="Homodimeric domain of signal transducing histidine kinase"/>
    <property type="match status" value="1"/>
</dbReference>
<dbReference type="InterPro" id="IPR019734">
    <property type="entry name" value="TPR_rpt"/>
</dbReference>
<evidence type="ECO:0000256" key="15">
    <source>
        <dbReference type="ARBA" id="ARBA00023136"/>
    </source>
</evidence>
<proteinExistence type="predicted"/>
<evidence type="ECO:0000256" key="3">
    <source>
        <dbReference type="ARBA" id="ARBA00012438"/>
    </source>
</evidence>
<dbReference type="RefSeq" id="WP_212685440.1">
    <property type="nucleotide sequence ID" value="NZ_JAGSPM010000011.1"/>
</dbReference>
<keyword evidence="12" id="KW-1133">Transmembrane helix</keyword>
<evidence type="ECO:0000259" key="25">
    <source>
        <dbReference type="PROSITE" id="PS50113"/>
    </source>
</evidence>
<dbReference type="InterPro" id="IPR001610">
    <property type="entry name" value="PAC"/>
</dbReference>
<dbReference type="SMART" id="SM00387">
    <property type="entry name" value="HATPase_c"/>
    <property type="match status" value="1"/>
</dbReference>
<evidence type="ECO:0000256" key="9">
    <source>
        <dbReference type="ARBA" id="ARBA00022741"/>
    </source>
</evidence>
<evidence type="ECO:0000313" key="28">
    <source>
        <dbReference type="Proteomes" id="UP000680158"/>
    </source>
</evidence>
<dbReference type="SUPFAM" id="SSF52172">
    <property type="entry name" value="CheY-like"/>
    <property type="match status" value="2"/>
</dbReference>
<comment type="subcellular location">
    <subcellularLocation>
        <location evidence="2">Cell membrane</location>
        <topology evidence="2">Multi-pass membrane protein</topology>
    </subcellularLocation>
</comment>
<comment type="catalytic activity">
    <reaction evidence="1">
        <text>ATP + protein L-histidine = ADP + protein N-phospho-L-histidine.</text>
        <dbReference type="EC" id="2.7.13.3"/>
    </reaction>
</comment>
<evidence type="ECO:0000256" key="5">
    <source>
        <dbReference type="ARBA" id="ARBA00022553"/>
    </source>
</evidence>
<dbReference type="PROSITE" id="PS50109">
    <property type="entry name" value="HIS_KIN"/>
    <property type="match status" value="1"/>
</dbReference>
<dbReference type="FunFam" id="3.30.565.10:FF:000010">
    <property type="entry name" value="Sensor histidine kinase RcsC"/>
    <property type="match status" value="1"/>
</dbReference>
<dbReference type="SUPFAM" id="SSF55874">
    <property type="entry name" value="ATPase domain of HSP90 chaperone/DNA topoisomerase II/histidine kinase"/>
    <property type="match status" value="1"/>
</dbReference>
<protein>
    <recommendedName>
        <fullName evidence="18">Sensory/regulatory protein RpfC</fullName>
        <ecNumber evidence="3">2.7.13.3</ecNumber>
    </recommendedName>
    <alternativeName>
        <fullName evidence="19">Virulence sensor protein BvgS</fullName>
    </alternativeName>
</protein>
<evidence type="ECO:0000256" key="12">
    <source>
        <dbReference type="ARBA" id="ARBA00022989"/>
    </source>
</evidence>
<dbReference type="PROSITE" id="PS50112">
    <property type="entry name" value="PAS"/>
    <property type="match status" value="2"/>
</dbReference>
<keyword evidence="11" id="KW-0067">ATP-binding</keyword>
<dbReference type="Pfam" id="PF13426">
    <property type="entry name" value="PAS_9"/>
    <property type="match status" value="1"/>
</dbReference>
<keyword evidence="28" id="KW-1185">Reference proteome</keyword>
<dbReference type="SMART" id="SM00028">
    <property type="entry name" value="TPR"/>
    <property type="match status" value="3"/>
</dbReference>
<evidence type="ECO:0000256" key="17">
    <source>
        <dbReference type="ARBA" id="ARBA00064003"/>
    </source>
</evidence>
<evidence type="ECO:0000313" key="27">
    <source>
        <dbReference type="EMBL" id="MBR7748101.1"/>
    </source>
</evidence>
<dbReference type="GO" id="GO:0006355">
    <property type="term" value="P:regulation of DNA-templated transcription"/>
    <property type="evidence" value="ECO:0007669"/>
    <property type="project" value="InterPro"/>
</dbReference>
<keyword evidence="8" id="KW-0732">Signal</keyword>
<dbReference type="InterPro" id="IPR035965">
    <property type="entry name" value="PAS-like_dom_sf"/>
</dbReference>
<keyword evidence="5 21" id="KW-0597">Phosphoprotein</keyword>
<dbReference type="InterPro" id="IPR000014">
    <property type="entry name" value="PAS"/>
</dbReference>
<dbReference type="Gene3D" id="1.10.287.130">
    <property type="match status" value="1"/>
</dbReference>
<evidence type="ECO:0000259" key="24">
    <source>
        <dbReference type="PROSITE" id="PS50112"/>
    </source>
</evidence>
<dbReference type="SUPFAM" id="SSF47226">
    <property type="entry name" value="Histidine-containing phosphotransfer domain, HPT domain"/>
    <property type="match status" value="1"/>
</dbReference>
<dbReference type="SUPFAM" id="SSF48452">
    <property type="entry name" value="TPR-like"/>
    <property type="match status" value="2"/>
</dbReference>
<name>A0A941I537_9BURK</name>
<dbReference type="InterPro" id="IPR011990">
    <property type="entry name" value="TPR-like_helical_dom_sf"/>
</dbReference>
<dbReference type="EC" id="2.7.13.3" evidence="3"/>
<feature type="domain" description="Histidine kinase" evidence="22">
    <location>
        <begin position="701"/>
        <end position="925"/>
    </location>
</feature>
<dbReference type="CDD" id="cd17546">
    <property type="entry name" value="REC_hyHK_CKI1_RcsC-like"/>
    <property type="match status" value="2"/>
</dbReference>
<keyword evidence="7" id="KW-0812">Transmembrane</keyword>
<dbReference type="InterPro" id="IPR036097">
    <property type="entry name" value="HisK_dim/P_sf"/>
</dbReference>
<dbReference type="PROSITE" id="PS50113">
    <property type="entry name" value="PAC"/>
    <property type="match status" value="1"/>
</dbReference>
<evidence type="ECO:0000256" key="14">
    <source>
        <dbReference type="ARBA" id="ARBA00023026"/>
    </source>
</evidence>
<evidence type="ECO:0000256" key="16">
    <source>
        <dbReference type="ARBA" id="ARBA00058004"/>
    </source>
</evidence>
<keyword evidence="10" id="KW-0418">Kinase</keyword>
<dbReference type="InterPro" id="IPR000700">
    <property type="entry name" value="PAS-assoc_C"/>
</dbReference>
<sequence length="1430" mass="160886">MHETFTSTENNWLLRTLDGLDILRDSVPNGCAISEQMRQESLISNDVLLHAAAEALLAFADYFQNNLPQAVSSFKRLSATFHQLDSSEGVFLANTGLVIVYRKLGEVKLASEFAEQNLIPNLDSVSSRVLILALNIVAILCQERGETLSAIRYFYRALDEARKIDSASRIAQVAANLGEVLYVTGNPSDAEEFLQIACDVAPSSSEKWLLPFSSTMLALCKIALGKFDEAYKVIAQYIENEHIHAVYINSYRSFYLSVAAYTLAMRGHLAEAMNFSESALASIDAIEDAHLKPYMWWVSGYLHRRFGHYEQAIAQLRYAIDELGESGYNHLPLCAINELSEIYAELGRWQEAYLEQKRHQALYLRMQENASKIQVESLKIRSEFKQAEQDRRINELITIERKSLADELQRMLTERETILENSIVGMIFLNSQGRVQWVNTPLCQIFGVERDRVLGASLEPFYESRESYLESGAAVSQAVLRGEAFETELQMRRSDGSLFWVQFSGRAVNKNDLSYGTVWVVMDISARRQLEDDLHKSEYNYRLLIDNVTEGIVVVQNAKIAFANRMIQSLTGHSHEELIGMPFTSSIYIEDVPIVTERHQRRLRGEAVEQYYQIRLQHRYSQQLIWVEISSVLIEWEGQAATLSFVSDLTQRKLLESQLKASMDEQMRLQTLQMQNELKVSELARRHAEETTEAKSLFLANMSHEIRTPMNAIIGMAHLALKTELTVKQKDYVEKIHKAGLSLMGIINDILDFSKIEAGKLDIEELEFDLDEVFNSVAVVTSEKAEQKGLEYLFDIAPNVPKRLKGDPLRLGQVLINLVNNAIKFTEEGEVCVHCSVTEVSENVEDRVRLRFDVKDTGLGMSPQQSAKLFMPFSQGDESTTRKFGGTGLGLSISKGMVNLMSGEIWLSSEEGQGTVVSFELPFAKLNIEQIEVNRDLFDQLNMLIVDDHLHAAKLLGAKLASFGIRTILTHSGEEAMTVLNEAEQENRQFDAVFVDLHMPYMDGAELITHIRQTPLRIAPKIALVGATARENLNYREEATIADAYLDKPFNTSNVFDCLVNMFAFHQRFNAVNTIHGSFKCKNLHVLLVEDNLVNQQIAKELLESADIMVDVAINGRAAVDRLFSQDPHFYGLVLMDVQMPEMDGHEATKLIRQNSQFQDLPIVAMTAHALLIERERCFDSGMNAHIAKPVNPNELYQTVADWCSSFVVTSNDHRAISSNGNTDRSLSIKGVDTRLGLSRTMGDRQLYFKLLKLFVIDQRMAVSKIKEALAQVDYKTAEMVAHTLKGVAGLIGADVQLLAARIEAQLEALTPVAQMDSLLESAERQLHFTIEAIEDCLSNEQLAIGSHGERDSASLSTEEVHAKLRACYKLVASYDGDALELLQDATEELNLAFGSDVQKQIMRAASQYDFDVIQSIMKGNAHMIGMSLE</sequence>
<feature type="domain" description="PAS" evidence="24">
    <location>
        <begin position="411"/>
        <end position="463"/>
    </location>
</feature>
<dbReference type="GO" id="GO:0005524">
    <property type="term" value="F:ATP binding"/>
    <property type="evidence" value="ECO:0007669"/>
    <property type="project" value="UniProtKB-KW"/>
</dbReference>
<dbReference type="PANTHER" id="PTHR45339:SF1">
    <property type="entry name" value="HYBRID SIGNAL TRANSDUCTION HISTIDINE KINASE J"/>
    <property type="match status" value="1"/>
</dbReference>
<evidence type="ECO:0000256" key="6">
    <source>
        <dbReference type="ARBA" id="ARBA00022679"/>
    </source>
</evidence>
<dbReference type="InterPro" id="IPR003594">
    <property type="entry name" value="HATPase_dom"/>
</dbReference>
<comment type="caution">
    <text evidence="27">The sequence shown here is derived from an EMBL/GenBank/DDBJ whole genome shotgun (WGS) entry which is preliminary data.</text>
</comment>
<dbReference type="SUPFAM" id="SSF55785">
    <property type="entry name" value="PYP-like sensor domain (PAS domain)"/>
    <property type="match status" value="2"/>
</dbReference>
<dbReference type="InterPro" id="IPR036890">
    <property type="entry name" value="HATPase_C_sf"/>
</dbReference>
<dbReference type="SMART" id="SM00388">
    <property type="entry name" value="HisKA"/>
    <property type="match status" value="1"/>
</dbReference>
<dbReference type="CDD" id="cd16922">
    <property type="entry name" value="HATPase_EvgS-ArcB-TorS-like"/>
    <property type="match status" value="1"/>
</dbReference>
<keyword evidence="9" id="KW-0547">Nucleotide-binding</keyword>
<evidence type="ECO:0000256" key="7">
    <source>
        <dbReference type="ARBA" id="ARBA00022692"/>
    </source>
</evidence>
<dbReference type="InterPro" id="IPR005467">
    <property type="entry name" value="His_kinase_dom"/>
</dbReference>
<dbReference type="InterPro" id="IPR036641">
    <property type="entry name" value="HPT_dom_sf"/>
</dbReference>
<dbReference type="PRINTS" id="PR00344">
    <property type="entry name" value="BCTRLSENSOR"/>
</dbReference>
<evidence type="ECO:0000256" key="4">
    <source>
        <dbReference type="ARBA" id="ARBA00022475"/>
    </source>
</evidence>
<evidence type="ECO:0000259" key="23">
    <source>
        <dbReference type="PROSITE" id="PS50110"/>
    </source>
</evidence>
<dbReference type="InterPro" id="IPR004358">
    <property type="entry name" value="Sig_transdc_His_kin-like_C"/>
</dbReference>
<evidence type="ECO:0000256" key="20">
    <source>
        <dbReference type="PROSITE-ProRule" id="PRU00110"/>
    </source>
</evidence>
<keyword evidence="4" id="KW-1003">Cell membrane</keyword>
<keyword evidence="6" id="KW-0808">Transferase</keyword>
<evidence type="ECO:0000256" key="18">
    <source>
        <dbReference type="ARBA" id="ARBA00068150"/>
    </source>
</evidence>
<dbReference type="InterPro" id="IPR003661">
    <property type="entry name" value="HisK_dim/P_dom"/>
</dbReference>
<dbReference type="InterPro" id="IPR008207">
    <property type="entry name" value="Sig_transdc_His_kin_Hpt_dom"/>
</dbReference>
<dbReference type="PROSITE" id="PS50110">
    <property type="entry name" value="RESPONSE_REGULATORY"/>
    <property type="match status" value="2"/>
</dbReference>
<dbReference type="Proteomes" id="UP000680158">
    <property type="component" value="Unassembled WGS sequence"/>
</dbReference>
<keyword evidence="13" id="KW-0902">Two-component regulatory system</keyword>
<evidence type="ECO:0000256" key="21">
    <source>
        <dbReference type="PROSITE-ProRule" id="PRU00169"/>
    </source>
</evidence>
<dbReference type="GO" id="GO:0005886">
    <property type="term" value="C:plasma membrane"/>
    <property type="evidence" value="ECO:0007669"/>
    <property type="project" value="UniProtKB-SubCell"/>
</dbReference>
<dbReference type="PROSITE" id="PS50894">
    <property type="entry name" value="HPT"/>
    <property type="match status" value="1"/>
</dbReference>
<evidence type="ECO:0000256" key="19">
    <source>
        <dbReference type="ARBA" id="ARBA00070152"/>
    </source>
</evidence>
<dbReference type="InterPro" id="IPR001789">
    <property type="entry name" value="Sig_transdc_resp-reg_receiver"/>
</dbReference>
<evidence type="ECO:0000256" key="11">
    <source>
        <dbReference type="ARBA" id="ARBA00022840"/>
    </source>
</evidence>
<comment type="function">
    <text evidence="16">Member of the two-component regulatory system BvgS/BvgA. Phosphorylates BvgA via a four-step phosphorelay in response to environmental signals.</text>
</comment>
<evidence type="ECO:0000259" key="22">
    <source>
        <dbReference type="PROSITE" id="PS50109"/>
    </source>
</evidence>
<dbReference type="CDD" id="cd00130">
    <property type="entry name" value="PAS"/>
    <property type="match status" value="2"/>
</dbReference>